<evidence type="ECO:0000259" key="8">
    <source>
        <dbReference type="PROSITE" id="PS51007"/>
    </source>
</evidence>
<proteinExistence type="predicted"/>
<gene>
    <name evidence="9" type="ORF">WH159_13960</name>
</gene>
<dbReference type="InterPro" id="IPR036909">
    <property type="entry name" value="Cyt_c-like_dom_sf"/>
</dbReference>
<evidence type="ECO:0000256" key="5">
    <source>
        <dbReference type="ARBA" id="ARBA00023004"/>
    </source>
</evidence>
<evidence type="ECO:0000313" key="9">
    <source>
        <dbReference type="EMBL" id="MEJ5095640.1"/>
    </source>
</evidence>
<feature type="domain" description="Cytochrome c" evidence="8">
    <location>
        <begin position="68"/>
        <end position="169"/>
    </location>
</feature>
<keyword evidence="5 6" id="KW-0408">Iron</keyword>
<evidence type="ECO:0000256" key="3">
    <source>
        <dbReference type="ARBA" id="ARBA00022723"/>
    </source>
</evidence>
<keyword evidence="4" id="KW-0249">Electron transport</keyword>
<dbReference type="InterPro" id="IPR002327">
    <property type="entry name" value="Cyt_c_1A/1B"/>
</dbReference>
<dbReference type="RefSeq" id="WP_239555499.1">
    <property type="nucleotide sequence ID" value="NZ_JBBGZA010000001.1"/>
</dbReference>
<keyword evidence="10" id="KW-1185">Reference proteome</keyword>
<keyword evidence="1" id="KW-0813">Transport</keyword>
<feature type="region of interest" description="Disordered" evidence="7">
    <location>
        <begin position="1"/>
        <end position="22"/>
    </location>
</feature>
<dbReference type="EMBL" id="JBBGZA010000001">
    <property type="protein sequence ID" value="MEJ5095640.1"/>
    <property type="molecule type" value="Genomic_DNA"/>
</dbReference>
<dbReference type="InterPro" id="IPR009056">
    <property type="entry name" value="Cyt_c-like_dom"/>
</dbReference>
<evidence type="ECO:0000256" key="2">
    <source>
        <dbReference type="ARBA" id="ARBA00022617"/>
    </source>
</evidence>
<accession>A0ABU8Q7X0</accession>
<sequence length="173" mass="18471">MSGSRRTDSAQKWHTGERGRRAAGRRMLPRWIAIAVLVVPAACDGSSSDPRRADARSRAPLVERLAQADVAQGKRLFRQCAACHTVAPGGGDRNGPNLHGVVGRPVAAGSRRFGYTAALEAIGGTWTPERLDAWLQNPQRFAPGTSMIYAGMPNGVDRADVIAFLRQQGAAAD</sequence>
<keyword evidence="2 6" id="KW-0349">Heme</keyword>
<dbReference type="PRINTS" id="PR00604">
    <property type="entry name" value="CYTCHRMECIAB"/>
</dbReference>
<dbReference type="Proteomes" id="UP001380365">
    <property type="component" value="Unassembled WGS sequence"/>
</dbReference>
<dbReference type="Pfam" id="PF00034">
    <property type="entry name" value="Cytochrom_C"/>
    <property type="match status" value="1"/>
</dbReference>
<evidence type="ECO:0000256" key="7">
    <source>
        <dbReference type="SAM" id="MobiDB-lite"/>
    </source>
</evidence>
<evidence type="ECO:0000256" key="4">
    <source>
        <dbReference type="ARBA" id="ARBA00022982"/>
    </source>
</evidence>
<dbReference type="PANTHER" id="PTHR11961">
    <property type="entry name" value="CYTOCHROME C"/>
    <property type="match status" value="1"/>
</dbReference>
<keyword evidence="3 6" id="KW-0479">Metal-binding</keyword>
<organism evidence="9 10">
    <name type="scientific">Sphingomonas molluscorum</name>
    <dbReference type="NCBI Taxonomy" id="418184"/>
    <lineage>
        <taxon>Bacteria</taxon>
        <taxon>Pseudomonadati</taxon>
        <taxon>Pseudomonadota</taxon>
        <taxon>Alphaproteobacteria</taxon>
        <taxon>Sphingomonadales</taxon>
        <taxon>Sphingomonadaceae</taxon>
        <taxon>Sphingomonas</taxon>
    </lineage>
</organism>
<evidence type="ECO:0000256" key="6">
    <source>
        <dbReference type="PROSITE-ProRule" id="PRU00433"/>
    </source>
</evidence>
<protein>
    <submittedName>
        <fullName evidence="9">C-type cytochrome</fullName>
    </submittedName>
</protein>
<dbReference type="Gene3D" id="1.10.760.10">
    <property type="entry name" value="Cytochrome c-like domain"/>
    <property type="match status" value="1"/>
</dbReference>
<reference evidence="9 10" key="1">
    <citation type="submission" date="2023-12" db="EMBL/GenBank/DDBJ databases">
        <title>Gut-associated functions are favored during microbiome assembly across C. elegans life.</title>
        <authorList>
            <person name="Zimmermann J."/>
        </authorList>
    </citation>
    <scope>NUCLEOTIDE SEQUENCE [LARGE SCALE GENOMIC DNA]</scope>
    <source>
        <strain evidence="9 10">JUb134</strain>
    </source>
</reference>
<name>A0ABU8Q7X0_9SPHN</name>
<dbReference type="SUPFAM" id="SSF46626">
    <property type="entry name" value="Cytochrome c"/>
    <property type="match status" value="1"/>
</dbReference>
<evidence type="ECO:0000256" key="1">
    <source>
        <dbReference type="ARBA" id="ARBA00022448"/>
    </source>
</evidence>
<feature type="compositionally biased region" description="Basic and acidic residues" evidence="7">
    <location>
        <begin position="1"/>
        <end position="20"/>
    </location>
</feature>
<comment type="caution">
    <text evidence="9">The sequence shown here is derived from an EMBL/GenBank/DDBJ whole genome shotgun (WGS) entry which is preliminary data.</text>
</comment>
<dbReference type="PROSITE" id="PS51007">
    <property type="entry name" value="CYTC"/>
    <property type="match status" value="1"/>
</dbReference>
<evidence type="ECO:0000313" key="10">
    <source>
        <dbReference type="Proteomes" id="UP001380365"/>
    </source>
</evidence>